<keyword evidence="2" id="KW-1185">Reference proteome</keyword>
<dbReference type="Proteomes" id="UP000322873">
    <property type="component" value="Unassembled WGS sequence"/>
</dbReference>
<proteinExistence type="predicted"/>
<name>A0A5M9JSR9_MONFR</name>
<comment type="caution">
    <text evidence="1">The sequence shown here is derived from an EMBL/GenBank/DDBJ whole genome shotgun (WGS) entry which is preliminary data.</text>
</comment>
<sequence>MNNCTGWLTGAKLKAQNLNNFKHDEQIRSQAVKSQAGHKHFNSQDHFIEGQVLRAKRRSISLFSRHVKPTI</sequence>
<evidence type="ECO:0000313" key="1">
    <source>
        <dbReference type="EMBL" id="KAA8571660.1"/>
    </source>
</evidence>
<accession>A0A5M9JSR9</accession>
<gene>
    <name evidence="1" type="ORF">EYC84_001650</name>
</gene>
<reference evidence="1 2" key="1">
    <citation type="submission" date="2019-06" db="EMBL/GenBank/DDBJ databases">
        <title>Genome Sequence of the Brown Rot Fungal Pathogen Monilinia fructicola.</title>
        <authorList>
            <person name="De Miccolis Angelini R.M."/>
            <person name="Landi L."/>
            <person name="Abate D."/>
            <person name="Pollastro S."/>
            <person name="Romanazzi G."/>
            <person name="Faretra F."/>
        </authorList>
    </citation>
    <scope>NUCLEOTIDE SEQUENCE [LARGE SCALE GENOMIC DNA]</scope>
    <source>
        <strain evidence="1 2">Mfrc123</strain>
    </source>
</reference>
<protein>
    <submittedName>
        <fullName evidence="1">Uncharacterized protein</fullName>
    </submittedName>
</protein>
<dbReference type="EMBL" id="VICG01000005">
    <property type="protein sequence ID" value="KAA8571660.1"/>
    <property type="molecule type" value="Genomic_DNA"/>
</dbReference>
<dbReference type="AlphaFoldDB" id="A0A5M9JSR9"/>
<organism evidence="1 2">
    <name type="scientific">Monilinia fructicola</name>
    <name type="common">Brown rot fungus</name>
    <name type="synonym">Ciboria fructicola</name>
    <dbReference type="NCBI Taxonomy" id="38448"/>
    <lineage>
        <taxon>Eukaryota</taxon>
        <taxon>Fungi</taxon>
        <taxon>Dikarya</taxon>
        <taxon>Ascomycota</taxon>
        <taxon>Pezizomycotina</taxon>
        <taxon>Leotiomycetes</taxon>
        <taxon>Helotiales</taxon>
        <taxon>Sclerotiniaceae</taxon>
        <taxon>Monilinia</taxon>
    </lineage>
</organism>
<evidence type="ECO:0000313" key="2">
    <source>
        <dbReference type="Proteomes" id="UP000322873"/>
    </source>
</evidence>